<dbReference type="GO" id="GO:0006635">
    <property type="term" value="P:fatty acid beta-oxidation"/>
    <property type="evidence" value="ECO:0007669"/>
    <property type="project" value="TreeGrafter"/>
</dbReference>
<dbReference type="InterPro" id="IPR029045">
    <property type="entry name" value="ClpP/crotonase-like_dom_sf"/>
</dbReference>
<dbReference type="OrthoDB" id="9775794at2"/>
<evidence type="ECO:0000256" key="13">
    <source>
        <dbReference type="RuleBase" id="RU003707"/>
    </source>
</evidence>
<evidence type="ECO:0000256" key="7">
    <source>
        <dbReference type="ARBA" id="ARBA00038883"/>
    </source>
</evidence>
<reference evidence="14 15" key="1">
    <citation type="submission" date="2018-08" db="EMBL/GenBank/DDBJ databases">
        <title>Bacillus jemisoniae sp. nov., Bacillus chryseoplanitiae sp. nov., Bacillus resnikiae sp. nov., and Bacillus frankliniae sp. nov., isolated from Viking spacecraft and associated surfaces.</title>
        <authorList>
            <person name="Seuylemezian A."/>
            <person name="Vaishampayan P."/>
        </authorList>
    </citation>
    <scope>NUCLEOTIDE SEQUENCE [LARGE SCALE GENOMIC DNA]</scope>
    <source>
        <strain evidence="14 15">JJ-247</strain>
    </source>
</reference>
<keyword evidence="14" id="KW-0413">Isomerase</keyword>
<evidence type="ECO:0000313" key="14">
    <source>
        <dbReference type="EMBL" id="RID87893.1"/>
    </source>
</evidence>
<evidence type="ECO:0000256" key="8">
    <source>
        <dbReference type="ARBA" id="ARBA00039903"/>
    </source>
</evidence>
<dbReference type="RefSeq" id="WP_119111464.1">
    <property type="nucleotide sequence ID" value="NZ_CBCSEO010000001.1"/>
</dbReference>
<keyword evidence="4" id="KW-0456">Lyase</keyword>
<dbReference type="Pfam" id="PF00378">
    <property type="entry name" value="ECH_1"/>
    <property type="match status" value="1"/>
</dbReference>
<evidence type="ECO:0000256" key="2">
    <source>
        <dbReference type="ARBA" id="ARBA00005254"/>
    </source>
</evidence>
<comment type="caution">
    <text evidence="14">The sequence shown here is derived from an EMBL/GenBank/DDBJ whole genome shotgun (WGS) entry which is preliminary data.</text>
</comment>
<dbReference type="GO" id="GO:0016853">
    <property type="term" value="F:isomerase activity"/>
    <property type="evidence" value="ECO:0007669"/>
    <property type="project" value="UniProtKB-KW"/>
</dbReference>
<dbReference type="AlphaFoldDB" id="A0A398BKJ6"/>
<evidence type="ECO:0000256" key="11">
    <source>
        <dbReference type="ARBA" id="ARBA00047446"/>
    </source>
</evidence>
<dbReference type="InterPro" id="IPR001753">
    <property type="entry name" value="Enoyl-CoA_hydra/iso"/>
</dbReference>
<dbReference type="EMBL" id="QWVT01000008">
    <property type="protein sequence ID" value="RID87893.1"/>
    <property type="molecule type" value="Genomic_DNA"/>
</dbReference>
<comment type="subcellular location">
    <subcellularLocation>
        <location evidence="1">Cytoplasm</location>
        <location evidence="1">Cytosol</location>
    </subcellularLocation>
</comment>
<keyword evidence="15" id="KW-1185">Reference proteome</keyword>
<sequence>MDSYTINMESNGILIFTINRPEKRNAVDYKVMDGLLEAIKLCEDDKVKALAVTGTGKAFCSGGDLSIFHGLITAEEARGMLSKMAGILYRLMMLPKPTVAVLNGTAVGGGCELASACDFRIAKRGAKAGFIQAGLGITTGWGGGTILLERLPAPKALSMLADGMILSSEELENIGFIDRVFDGGPANACNAFLENILKKDTDVLKAYKNILIRKWVSSSVKERIEEEVNQCAILWESDAHHQKVAEFFNKK</sequence>
<evidence type="ECO:0000256" key="6">
    <source>
        <dbReference type="ARBA" id="ARBA00036541"/>
    </source>
</evidence>
<dbReference type="InterPro" id="IPR018376">
    <property type="entry name" value="Enoyl-CoA_hyd/isom_CS"/>
</dbReference>
<protein>
    <recommendedName>
        <fullName evidence="8">Ethylmalonyl-CoA decarboxylase</fullName>
        <ecNumber evidence="7">4.1.1.94</ecNumber>
    </recommendedName>
    <alternativeName>
        <fullName evidence="10">Enoyl-CoA hydratase domain-containing protein 1</fullName>
    </alternativeName>
    <alternativeName>
        <fullName evidence="9">Methylmalonyl-CoA decarboxylase</fullName>
    </alternativeName>
</protein>
<dbReference type="CDD" id="cd06558">
    <property type="entry name" value="crotonase-like"/>
    <property type="match status" value="1"/>
</dbReference>
<dbReference type="PANTHER" id="PTHR11941">
    <property type="entry name" value="ENOYL-COA HYDRATASE-RELATED"/>
    <property type="match status" value="1"/>
</dbReference>
<dbReference type="EC" id="4.1.1.94" evidence="7"/>
<dbReference type="PANTHER" id="PTHR11941:SF27">
    <property type="entry name" value="ETHYLMALONYL-COA DECARBOXYLASE"/>
    <property type="match status" value="1"/>
</dbReference>
<dbReference type="PROSITE" id="PS00166">
    <property type="entry name" value="ENOYL_COA_HYDRATASE"/>
    <property type="match status" value="1"/>
</dbReference>
<evidence type="ECO:0000256" key="5">
    <source>
        <dbReference type="ARBA" id="ARBA00036343"/>
    </source>
</evidence>
<evidence type="ECO:0000313" key="15">
    <source>
        <dbReference type="Proteomes" id="UP000265816"/>
    </source>
</evidence>
<accession>A0A398BKJ6</accession>
<dbReference type="GO" id="GO:0005829">
    <property type="term" value="C:cytosol"/>
    <property type="evidence" value="ECO:0007669"/>
    <property type="project" value="UniProtKB-SubCell"/>
</dbReference>
<gene>
    <name evidence="14" type="ORF">D1970_03390</name>
</gene>
<keyword evidence="3" id="KW-0963">Cytoplasm</keyword>
<dbReference type="Gene3D" id="3.90.226.10">
    <property type="entry name" value="2-enoyl-CoA Hydratase, Chain A, domain 1"/>
    <property type="match status" value="1"/>
</dbReference>
<comment type="function">
    <text evidence="12">Decarboxylates ethylmalonyl-CoA, a potentially toxic metabolite, to form butyryl-CoA, suggesting it might be involved in metabolite proofreading. Acts preferentially on (S)-ethylmalonyl-CoA but also has some activity on the (R)-isomer. Also has methylmalonyl-CoA decarboxylase activity at lower level.</text>
</comment>
<name>A0A398BKJ6_9BACI</name>
<comment type="catalytic activity">
    <reaction evidence="6">
        <text>(2R)-ethylmalonyl-CoA + H(+) = butanoyl-CoA + CO2</text>
        <dbReference type="Rhea" id="RHEA:59540"/>
        <dbReference type="ChEBI" id="CHEBI:15378"/>
        <dbReference type="ChEBI" id="CHEBI:16526"/>
        <dbReference type="ChEBI" id="CHEBI:57371"/>
        <dbReference type="ChEBI" id="CHEBI:85316"/>
        <dbReference type="EC" id="4.1.1.94"/>
    </reaction>
    <physiologicalReaction direction="left-to-right" evidence="6">
        <dbReference type="Rhea" id="RHEA:59541"/>
    </physiologicalReaction>
</comment>
<evidence type="ECO:0000256" key="1">
    <source>
        <dbReference type="ARBA" id="ARBA00004514"/>
    </source>
</evidence>
<evidence type="ECO:0000256" key="3">
    <source>
        <dbReference type="ARBA" id="ARBA00022490"/>
    </source>
</evidence>
<evidence type="ECO:0000256" key="12">
    <source>
        <dbReference type="ARBA" id="ARBA00056546"/>
    </source>
</evidence>
<dbReference type="Proteomes" id="UP000265816">
    <property type="component" value="Unassembled WGS sequence"/>
</dbReference>
<organism evidence="14 15">
    <name type="scientific">Mesobacillus zeae</name>
    <dbReference type="NCBI Taxonomy" id="1917180"/>
    <lineage>
        <taxon>Bacteria</taxon>
        <taxon>Bacillati</taxon>
        <taxon>Bacillota</taxon>
        <taxon>Bacilli</taxon>
        <taxon>Bacillales</taxon>
        <taxon>Bacillaceae</taxon>
        <taxon>Mesobacillus</taxon>
    </lineage>
</organism>
<comment type="catalytic activity">
    <reaction evidence="5">
        <text>(2S)-ethylmalonyl-CoA + H(+) = butanoyl-CoA + CO2</text>
        <dbReference type="Rhea" id="RHEA:32131"/>
        <dbReference type="ChEBI" id="CHEBI:15378"/>
        <dbReference type="ChEBI" id="CHEBI:16526"/>
        <dbReference type="ChEBI" id="CHEBI:57371"/>
        <dbReference type="ChEBI" id="CHEBI:60909"/>
        <dbReference type="EC" id="4.1.1.94"/>
    </reaction>
    <physiologicalReaction direction="left-to-right" evidence="5">
        <dbReference type="Rhea" id="RHEA:32132"/>
    </physiologicalReaction>
</comment>
<comment type="catalytic activity">
    <reaction evidence="11">
        <text>(S)-methylmalonyl-CoA + H(+) = propanoyl-CoA + CO2</text>
        <dbReference type="Rhea" id="RHEA:61340"/>
        <dbReference type="ChEBI" id="CHEBI:15378"/>
        <dbReference type="ChEBI" id="CHEBI:16526"/>
        <dbReference type="ChEBI" id="CHEBI:57327"/>
        <dbReference type="ChEBI" id="CHEBI:57392"/>
        <dbReference type="EC" id="4.1.1.94"/>
    </reaction>
    <physiologicalReaction direction="left-to-right" evidence="11">
        <dbReference type="Rhea" id="RHEA:61341"/>
    </physiologicalReaction>
</comment>
<evidence type="ECO:0000256" key="10">
    <source>
        <dbReference type="ARBA" id="ARBA00042182"/>
    </source>
</evidence>
<evidence type="ECO:0000256" key="9">
    <source>
        <dbReference type="ARBA" id="ARBA00042052"/>
    </source>
</evidence>
<dbReference type="SUPFAM" id="SSF52096">
    <property type="entry name" value="ClpP/crotonase"/>
    <property type="match status" value="1"/>
</dbReference>
<comment type="similarity">
    <text evidence="2 13">Belongs to the enoyl-CoA hydratase/isomerase family.</text>
</comment>
<dbReference type="GO" id="GO:0004492">
    <property type="term" value="F:methyl/ethyl malonyl-CoA decarboxylase activity"/>
    <property type="evidence" value="ECO:0007669"/>
    <property type="project" value="UniProtKB-EC"/>
</dbReference>
<evidence type="ECO:0000256" key="4">
    <source>
        <dbReference type="ARBA" id="ARBA00023239"/>
    </source>
</evidence>
<proteinExistence type="inferred from homology"/>